<protein>
    <recommendedName>
        <fullName evidence="3">Type II secretion system protein</fullName>
    </recommendedName>
</protein>
<comment type="caution">
    <text evidence="1">The sequence shown here is derived from an EMBL/GenBank/DDBJ whole genome shotgun (WGS) entry which is preliminary data.</text>
</comment>
<evidence type="ECO:0000313" key="2">
    <source>
        <dbReference type="Proteomes" id="UP000229500"/>
    </source>
</evidence>
<evidence type="ECO:0008006" key="3">
    <source>
        <dbReference type="Google" id="ProtNLM"/>
    </source>
</evidence>
<organism evidence="1 2">
    <name type="scientific">Candidatus Shapirobacteria bacterium CG10_big_fil_rev_8_21_14_0_10_38_14</name>
    <dbReference type="NCBI Taxonomy" id="1974483"/>
    <lineage>
        <taxon>Bacteria</taxon>
        <taxon>Candidatus Shapironibacteriota</taxon>
    </lineage>
</organism>
<gene>
    <name evidence="1" type="ORF">COU96_01965</name>
</gene>
<evidence type="ECO:0000313" key="1">
    <source>
        <dbReference type="EMBL" id="PJE69035.1"/>
    </source>
</evidence>
<sequence>MEAIVAIFVITTGIVGVLSLVTQTISSATFSKDKLIAAYLAQEGIEIVRNIRDTNWLQSLSWNNGLGAGEYEADYGSQSLPSFSGNPLNLESLTNYYGYGSGNATKFIRKITISEPNTVSCPAGSCLNVKVEIFWQEKGAPHKVEAQENLYNWK</sequence>
<name>A0A2M8L5C2_9BACT</name>
<reference evidence="2" key="1">
    <citation type="submission" date="2017-09" db="EMBL/GenBank/DDBJ databases">
        <title>Depth-based differentiation of microbial function through sediment-hosted aquifers and enrichment of novel symbionts in the deep terrestrial subsurface.</title>
        <authorList>
            <person name="Probst A.J."/>
            <person name="Ladd B."/>
            <person name="Jarett J.K."/>
            <person name="Geller-Mcgrath D.E."/>
            <person name="Sieber C.M.K."/>
            <person name="Emerson J.B."/>
            <person name="Anantharaman K."/>
            <person name="Thomas B.C."/>
            <person name="Malmstrom R."/>
            <person name="Stieglmeier M."/>
            <person name="Klingl A."/>
            <person name="Woyke T."/>
            <person name="Ryan C.M."/>
            <person name="Banfield J.F."/>
        </authorList>
    </citation>
    <scope>NUCLEOTIDE SEQUENCE [LARGE SCALE GENOMIC DNA]</scope>
</reference>
<dbReference type="Proteomes" id="UP000229500">
    <property type="component" value="Unassembled WGS sequence"/>
</dbReference>
<dbReference type="EMBL" id="PFEL01000073">
    <property type="protein sequence ID" value="PJE69035.1"/>
    <property type="molecule type" value="Genomic_DNA"/>
</dbReference>
<accession>A0A2M8L5C2</accession>
<dbReference type="AlphaFoldDB" id="A0A2M8L5C2"/>
<proteinExistence type="predicted"/>